<gene>
    <name evidence="2" type="ORF">PZE19_12445</name>
</gene>
<name>A0ABT6FB28_9BACT</name>
<evidence type="ECO:0000313" key="2">
    <source>
        <dbReference type="EMBL" id="MDG3004588.1"/>
    </source>
</evidence>
<feature type="domain" description="Globin-sensor" evidence="1">
    <location>
        <begin position="14"/>
        <end position="193"/>
    </location>
</feature>
<dbReference type="Proteomes" id="UP001216907">
    <property type="component" value="Unassembled WGS sequence"/>
</dbReference>
<dbReference type="Pfam" id="PF11563">
    <property type="entry name" value="Protoglobin"/>
    <property type="match status" value="1"/>
</dbReference>
<reference evidence="2 3" key="1">
    <citation type="submission" date="2023-03" db="EMBL/GenBank/DDBJ databases">
        <title>Paludisphaera mucosa sp. nov. a novel planctomycete from northern fen.</title>
        <authorList>
            <person name="Ivanova A."/>
        </authorList>
    </citation>
    <scope>NUCLEOTIDE SEQUENCE [LARGE SCALE GENOMIC DNA]</scope>
    <source>
        <strain evidence="2 3">Pla2</strain>
    </source>
</reference>
<keyword evidence="3" id="KW-1185">Reference proteome</keyword>
<dbReference type="RefSeq" id="WP_277860943.1">
    <property type="nucleotide sequence ID" value="NZ_JARRAG010000002.1"/>
</dbReference>
<accession>A0ABT6FB28</accession>
<dbReference type="Gene3D" id="1.10.490.10">
    <property type="entry name" value="Globins"/>
    <property type="match status" value="1"/>
</dbReference>
<dbReference type="EMBL" id="JARRAG010000002">
    <property type="protein sequence ID" value="MDG3004588.1"/>
    <property type="molecule type" value="Genomic_DNA"/>
</dbReference>
<evidence type="ECO:0000313" key="3">
    <source>
        <dbReference type="Proteomes" id="UP001216907"/>
    </source>
</evidence>
<dbReference type="PANTHER" id="PTHR42071:SF1">
    <property type="entry name" value="GLOBIN-SENSOR DOMAIN-CONTAINING PROTEIN"/>
    <property type="match status" value="1"/>
</dbReference>
<organism evidence="2 3">
    <name type="scientific">Paludisphaera mucosa</name>
    <dbReference type="NCBI Taxonomy" id="3030827"/>
    <lineage>
        <taxon>Bacteria</taxon>
        <taxon>Pseudomonadati</taxon>
        <taxon>Planctomycetota</taxon>
        <taxon>Planctomycetia</taxon>
        <taxon>Isosphaerales</taxon>
        <taxon>Isosphaeraceae</taxon>
        <taxon>Paludisphaera</taxon>
    </lineage>
</organism>
<dbReference type="PANTHER" id="PTHR42071">
    <property type="entry name" value="PROTOGLOBIN DOMAIN-CONTAINING PROTEIN"/>
    <property type="match status" value="1"/>
</dbReference>
<protein>
    <submittedName>
        <fullName evidence="2">Protoglobin family protein</fullName>
    </submittedName>
</protein>
<sequence length="197" mass="22835">MKHIDEKRLEADVEYRFQYVAEYIGFGPGDERAIREAAALTLPLVPRLVDEVYDAFHRFDATWRHFLSRQQGKADFGTSLDRRLQELTPEHAMVKTRKHSLGRYFVRLMSEPFDAAMIQYMDAMGRIHNAESHRSRLDVPLVQMNAFLGQLADVIFGLIRGLGLEPDREFALIRAYSKVLWLQNDLVARHYLRLAGS</sequence>
<dbReference type="InterPro" id="IPR012292">
    <property type="entry name" value="Globin/Proto"/>
</dbReference>
<comment type="caution">
    <text evidence="2">The sequence shown here is derived from an EMBL/GenBank/DDBJ whole genome shotgun (WGS) entry which is preliminary data.</text>
</comment>
<evidence type="ECO:0000259" key="1">
    <source>
        <dbReference type="Pfam" id="PF11563"/>
    </source>
</evidence>
<proteinExistence type="predicted"/>
<dbReference type="InterPro" id="IPR044398">
    <property type="entry name" value="Globin-sensor_dom"/>
</dbReference>